<comment type="caution">
    <text evidence="1">The sequence shown here is derived from an EMBL/GenBank/DDBJ whole genome shotgun (WGS) entry which is preliminary data.</text>
</comment>
<dbReference type="AlphaFoldDB" id="A0A1S8S244"/>
<protein>
    <submittedName>
        <fullName evidence="1">Uncharacterized protein</fullName>
    </submittedName>
</protein>
<dbReference type="Proteomes" id="UP000190973">
    <property type="component" value="Unassembled WGS sequence"/>
</dbReference>
<dbReference type="EMBL" id="LZZI01000075">
    <property type="protein sequence ID" value="OOM59469.1"/>
    <property type="molecule type" value="Genomic_DNA"/>
</dbReference>
<reference evidence="1 2" key="1">
    <citation type="submission" date="2016-05" db="EMBL/GenBank/DDBJ databases">
        <title>Microbial solvent formation.</title>
        <authorList>
            <person name="Poehlein A."/>
            <person name="Montoya Solano J.D."/>
            <person name="Flitsch S."/>
            <person name="Krabben P."/>
            <person name="Duerre P."/>
            <person name="Daniel R."/>
        </authorList>
    </citation>
    <scope>NUCLEOTIDE SEQUENCE [LARGE SCALE GENOMIC DNA]</scope>
    <source>
        <strain evidence="1 2">DSM 53</strain>
    </source>
</reference>
<evidence type="ECO:0000313" key="1">
    <source>
        <dbReference type="EMBL" id="OOM59469.1"/>
    </source>
</evidence>
<sequence>MDTEKKRVKLLFEKHEIKEIDLYIYDDFEDDPDRISLQIDIEGIKYSGESDNHFEALIELRKGLEMDEIQIMCNGAGRNIYPSPMQFDFGNTRKAYKKYLGQQAKISDVIDIFGYDGGIEFVSIDEQLEFERVWVNYR</sequence>
<dbReference type="RefSeq" id="WP_077839888.1">
    <property type="nucleotide sequence ID" value="NZ_JABTAE010000001.1"/>
</dbReference>
<name>A0A1S8S244_CLOBE</name>
<gene>
    <name evidence="1" type="ORF">CLBCK_35120</name>
</gene>
<organism evidence="1 2">
    <name type="scientific">Clostridium beijerinckii</name>
    <name type="common">Clostridium MP</name>
    <dbReference type="NCBI Taxonomy" id="1520"/>
    <lineage>
        <taxon>Bacteria</taxon>
        <taxon>Bacillati</taxon>
        <taxon>Bacillota</taxon>
        <taxon>Clostridia</taxon>
        <taxon>Eubacteriales</taxon>
        <taxon>Clostridiaceae</taxon>
        <taxon>Clostridium</taxon>
    </lineage>
</organism>
<evidence type="ECO:0000313" key="2">
    <source>
        <dbReference type="Proteomes" id="UP000190973"/>
    </source>
</evidence>
<proteinExistence type="predicted"/>
<accession>A0A1S8S244</accession>